<dbReference type="Gene3D" id="3.40.50.300">
    <property type="entry name" value="P-loop containing nucleotide triphosphate hydrolases"/>
    <property type="match status" value="1"/>
</dbReference>
<dbReference type="EMBL" id="CP031264">
    <property type="protein sequence ID" value="AXI76137.1"/>
    <property type="molecule type" value="Genomic_DNA"/>
</dbReference>
<evidence type="ECO:0000313" key="3">
    <source>
        <dbReference type="Proteomes" id="UP000249340"/>
    </source>
</evidence>
<name>A0A345SQY2_9ACTN</name>
<sequence>MNRGPIYSHRWRLAGRAQIMNRLLSLADNEEGSVALLVGRGGVGKTRVLTAFCEAVEGAAPSVAARILGQNPEINQEAFEQLPHEGKLLVVIDDAHDPTFPLGRIIAGIQEANGAANVLVALRPYGLPHAHRELSRVSMHSSEAAQIEVEDLELEDAESLAREVLDDANHGYALRLAAAARDCPLLIVAGAALINRGDLDPRRFEGEQHLHVELTRRLADVLAIDSNSTAPRHDLLSALAAFQPVHLDDPAAFASLEVLTGSPPEVLASHLTALEQAGVVLRHNTAVRVVPDLLGDALLIKAARHPGTGIATGYLNRALEAAQGKALINLVVNTGRVDWQDREVSANGLIDPVWTWLAESFMAADAQERTGALEVVAKVAFFQPRRALELVSWAMAHPSAPITADIGFGYKRAFTDDDVRQALPSVLRAVAYHPEFHAGAAGLLWELGRDDSRPTNQHPDHPLRVLEEFAGFTRFGPTVYQQILVAQVERWLGRQPAESLHQPLSVLSPILATDGHDEVWHRPDTLTFIAYMVPPEPGCLNFATRYSSSHSQSWGTPNSNAPRRRSS</sequence>
<dbReference type="AlphaFoldDB" id="A0A345SQY2"/>
<protein>
    <recommendedName>
        <fullName evidence="4">Orc1-like AAA ATPase domain-containing protein</fullName>
    </recommendedName>
</protein>
<feature type="region of interest" description="Disordered" evidence="1">
    <location>
        <begin position="548"/>
        <end position="567"/>
    </location>
</feature>
<keyword evidence="3" id="KW-1185">Reference proteome</keyword>
<dbReference type="InterPro" id="IPR027417">
    <property type="entry name" value="P-loop_NTPase"/>
</dbReference>
<organism evidence="2 3">
    <name type="scientific">Peterkaempfera bronchialis</name>
    <dbReference type="NCBI Taxonomy" id="2126346"/>
    <lineage>
        <taxon>Bacteria</taxon>
        <taxon>Bacillati</taxon>
        <taxon>Actinomycetota</taxon>
        <taxon>Actinomycetes</taxon>
        <taxon>Kitasatosporales</taxon>
        <taxon>Streptomycetaceae</taxon>
        <taxon>Peterkaempfera</taxon>
    </lineage>
</organism>
<evidence type="ECO:0008006" key="4">
    <source>
        <dbReference type="Google" id="ProtNLM"/>
    </source>
</evidence>
<dbReference type="OrthoDB" id="9794834at2"/>
<gene>
    <name evidence="2" type="ORF">C7M71_000225</name>
</gene>
<evidence type="ECO:0000256" key="1">
    <source>
        <dbReference type="SAM" id="MobiDB-lite"/>
    </source>
</evidence>
<dbReference type="Proteomes" id="UP000249340">
    <property type="component" value="Chromosome"/>
</dbReference>
<feature type="compositionally biased region" description="Polar residues" evidence="1">
    <location>
        <begin position="548"/>
        <end position="561"/>
    </location>
</feature>
<evidence type="ECO:0000313" key="2">
    <source>
        <dbReference type="EMBL" id="AXI76137.1"/>
    </source>
</evidence>
<dbReference type="KEGG" id="stri:C7M71_000225"/>
<proteinExistence type="predicted"/>
<accession>A0A345SQY2</accession>
<dbReference type="SUPFAM" id="SSF52540">
    <property type="entry name" value="P-loop containing nucleoside triphosphate hydrolases"/>
    <property type="match status" value="1"/>
</dbReference>
<reference evidence="3" key="1">
    <citation type="submission" date="2018-07" db="EMBL/GenBank/DDBJ databases">
        <title>Streptacidiphilus bronchialis DSM 106435 chromosome.</title>
        <authorList>
            <person name="Batra D."/>
            <person name="Gulvik C.A."/>
        </authorList>
    </citation>
    <scope>NUCLEOTIDE SEQUENCE [LARGE SCALE GENOMIC DNA]</scope>
    <source>
        <strain evidence="3">DSM 106435</strain>
    </source>
</reference>